<sequence>MIAFLIVFPFLAALALAFMKRHGKGRKYFIFACCIAIVAGVVWFAGDALLGSGDLSLLPEAKTVDMGILAAEIGLMGLIVFYGFKFRKYYVALLSVAQTGLIAWLELTGKNEIAGNRIFSDKLTVIMVLIVGVVGCLICVYAVGYMKDYHERHKEYKDRRAFFFAMLFVFLGAMFGLIFSSSLTWMYFFWEITSLCSFLLIGYNRTPEAVRNSFKALWMNLLGGLGFAVAIVYAALVLHVNTLQDLVAMGNGTTVAIIPVILLAFAGLTKSAQLPFSGWLLGAMVAPTPTSALLHSATMVKAGVYLLIRLAPAMCGNLAGTMVTTIGGFTFLATSMLAISQSDGKKVLAYSTVSNLGLIAACAGIGMHEAVWAGVLLMMFHAVSKSLMFLSVGAVENSIGSRNIEDMHGLIVKLPEMAFVMIVGIAGMFLAPFGMLISKWAALKAFVDSKSILLVVFLIFGSATTLFYWTKWLGKLVAMIHNSERLPNTVKGSEWFSLISQAFLMIGLCISFPFVSTYLVEPFLADMFHETLPAIISSGNLFIMLIMLCAIVILPIAVRFLTFGKKRKIVMSYMGGANAGNDRAFVDSYGKEKPMYLANWYMEEYFGEKKLLKPSLILSTAALLVLMTIAIGGAV</sequence>
<feature type="transmembrane region" description="Helical" evidence="7">
    <location>
        <begin position="495"/>
        <end position="520"/>
    </location>
</feature>
<keyword evidence="11" id="KW-1185">Reference proteome</keyword>
<comment type="subcellular location">
    <subcellularLocation>
        <location evidence="1">Endomembrane system</location>
        <topology evidence="1">Multi-pass membrane protein</topology>
    </subcellularLocation>
    <subcellularLocation>
        <location evidence="6">Membrane</location>
        <topology evidence="6">Multi-pass membrane protein</topology>
    </subcellularLocation>
</comment>
<evidence type="ECO:0000256" key="2">
    <source>
        <dbReference type="ARBA" id="ARBA00008483"/>
    </source>
</evidence>
<evidence type="ECO:0000256" key="5">
    <source>
        <dbReference type="ARBA" id="ARBA00023136"/>
    </source>
</evidence>
<evidence type="ECO:0000256" key="6">
    <source>
        <dbReference type="RuleBase" id="RU000320"/>
    </source>
</evidence>
<feature type="transmembrane region" description="Helical" evidence="7">
    <location>
        <begin position="66"/>
        <end position="84"/>
    </location>
</feature>
<keyword evidence="4 7" id="KW-1133">Transmembrane helix</keyword>
<feature type="transmembrane region" description="Helical" evidence="7">
    <location>
        <begin position="185"/>
        <end position="204"/>
    </location>
</feature>
<comment type="caution">
    <text evidence="10">The sequence shown here is derived from an EMBL/GenBank/DDBJ whole genome shotgun (WGS) entry which is preliminary data.</text>
</comment>
<feature type="transmembrane region" description="Helical" evidence="7">
    <location>
        <begin position="347"/>
        <end position="366"/>
    </location>
</feature>
<feature type="transmembrane region" description="Helical" evidence="7">
    <location>
        <begin position="540"/>
        <end position="561"/>
    </location>
</feature>
<feature type="transmembrane region" description="Helical" evidence="7">
    <location>
        <begin position="161"/>
        <end position="179"/>
    </location>
</feature>
<feature type="transmembrane region" description="Helical" evidence="7">
    <location>
        <begin position="125"/>
        <end position="145"/>
    </location>
</feature>
<feature type="transmembrane region" description="Helical" evidence="7">
    <location>
        <begin position="416"/>
        <end position="437"/>
    </location>
</feature>
<evidence type="ECO:0000259" key="9">
    <source>
        <dbReference type="Pfam" id="PF00662"/>
    </source>
</evidence>
<proteinExistence type="inferred from homology"/>
<feature type="transmembrane region" description="Helical" evidence="7">
    <location>
        <begin position="246"/>
        <end position="266"/>
    </location>
</feature>
<feature type="transmembrane region" description="Helical" evidence="7">
    <location>
        <begin position="89"/>
        <end position="105"/>
    </location>
</feature>
<dbReference type="InterPro" id="IPR050616">
    <property type="entry name" value="CPA3_Na-H_Antiporter_A"/>
</dbReference>
<dbReference type="EMBL" id="JBBMFD010000015">
    <property type="protein sequence ID" value="MEQ2440968.1"/>
    <property type="molecule type" value="Genomic_DNA"/>
</dbReference>
<evidence type="ECO:0000256" key="7">
    <source>
        <dbReference type="SAM" id="Phobius"/>
    </source>
</evidence>
<evidence type="ECO:0000256" key="1">
    <source>
        <dbReference type="ARBA" id="ARBA00004127"/>
    </source>
</evidence>
<feature type="transmembrane region" description="Helical" evidence="7">
    <location>
        <begin position="6"/>
        <end position="21"/>
    </location>
</feature>
<reference evidence="10 11" key="1">
    <citation type="submission" date="2024-03" db="EMBL/GenBank/DDBJ databases">
        <title>Human intestinal bacterial collection.</title>
        <authorList>
            <person name="Pauvert C."/>
            <person name="Hitch T.C.A."/>
            <person name="Clavel T."/>
        </authorList>
    </citation>
    <scope>NUCLEOTIDE SEQUENCE [LARGE SCALE GENOMIC DNA]</scope>
    <source>
        <strain evidence="10 11">CLA-JM-H44</strain>
    </source>
</reference>
<keyword evidence="5 7" id="KW-0472">Membrane</keyword>
<gene>
    <name evidence="10" type="ORF">WMO26_09035</name>
</gene>
<feature type="transmembrane region" description="Helical" evidence="7">
    <location>
        <begin position="216"/>
        <end position="240"/>
    </location>
</feature>
<dbReference type="PRINTS" id="PR01434">
    <property type="entry name" value="NADHDHGNASE5"/>
</dbReference>
<dbReference type="Proteomes" id="UP001489509">
    <property type="component" value="Unassembled WGS sequence"/>
</dbReference>
<feature type="domain" description="NADH-Ubiquinone oxidoreductase (complex I) chain 5 N-terminal" evidence="9">
    <location>
        <begin position="120"/>
        <end position="149"/>
    </location>
</feature>
<dbReference type="PANTHER" id="PTHR43373:SF1">
    <property type="entry name" value="NA(+)_H(+) ANTIPORTER SUBUNIT A"/>
    <property type="match status" value="1"/>
</dbReference>
<feature type="transmembrane region" description="Helical" evidence="7">
    <location>
        <begin position="372"/>
        <end position="395"/>
    </location>
</feature>
<feature type="domain" description="NADH:quinone oxidoreductase/Mrp antiporter transmembrane" evidence="8">
    <location>
        <begin position="180"/>
        <end position="462"/>
    </location>
</feature>
<dbReference type="InterPro" id="IPR001516">
    <property type="entry name" value="Proton_antipo_N"/>
</dbReference>
<feature type="transmembrane region" description="Helical" evidence="7">
    <location>
        <begin position="318"/>
        <end position="340"/>
    </location>
</feature>
<evidence type="ECO:0000256" key="3">
    <source>
        <dbReference type="ARBA" id="ARBA00022692"/>
    </source>
</evidence>
<dbReference type="RefSeq" id="WP_349219851.1">
    <property type="nucleotide sequence ID" value="NZ_JBBMFD010000015.1"/>
</dbReference>
<accession>A0ABV1E4J6</accession>
<dbReference type="InterPro" id="IPR001750">
    <property type="entry name" value="ND/Mrp_TM"/>
</dbReference>
<evidence type="ECO:0000313" key="11">
    <source>
        <dbReference type="Proteomes" id="UP001489509"/>
    </source>
</evidence>
<dbReference type="PANTHER" id="PTHR43373">
    <property type="entry name" value="NA(+)/H(+) ANTIPORTER SUBUNIT"/>
    <property type="match status" value="1"/>
</dbReference>
<feature type="transmembrane region" description="Helical" evidence="7">
    <location>
        <begin position="452"/>
        <end position="474"/>
    </location>
</feature>
<evidence type="ECO:0000259" key="8">
    <source>
        <dbReference type="Pfam" id="PF00361"/>
    </source>
</evidence>
<name>A0ABV1E4J6_9FIRM</name>
<dbReference type="Pfam" id="PF00361">
    <property type="entry name" value="Proton_antipo_M"/>
    <property type="match status" value="1"/>
</dbReference>
<evidence type="ECO:0000256" key="4">
    <source>
        <dbReference type="ARBA" id="ARBA00022989"/>
    </source>
</evidence>
<feature type="transmembrane region" description="Helical" evidence="7">
    <location>
        <begin position="278"/>
        <end position="298"/>
    </location>
</feature>
<protein>
    <submittedName>
        <fullName evidence="10">Proton-conducting transporter membrane subunit</fullName>
    </submittedName>
</protein>
<dbReference type="Pfam" id="PF00662">
    <property type="entry name" value="Proton_antipo_N"/>
    <property type="match status" value="1"/>
</dbReference>
<feature type="transmembrane region" description="Helical" evidence="7">
    <location>
        <begin position="28"/>
        <end position="46"/>
    </location>
</feature>
<comment type="similarity">
    <text evidence="2">Belongs to the CPA3 antiporters (TC 2.A.63) subunit A family.</text>
</comment>
<keyword evidence="3 6" id="KW-0812">Transmembrane</keyword>
<evidence type="ECO:0000313" key="10">
    <source>
        <dbReference type="EMBL" id="MEQ2440968.1"/>
    </source>
</evidence>
<organism evidence="10 11">
    <name type="scientific">Solibaculum intestinale</name>
    <dbReference type="NCBI Taxonomy" id="3133165"/>
    <lineage>
        <taxon>Bacteria</taxon>
        <taxon>Bacillati</taxon>
        <taxon>Bacillota</taxon>
        <taxon>Clostridia</taxon>
        <taxon>Eubacteriales</taxon>
        <taxon>Oscillospiraceae</taxon>
        <taxon>Solibaculum</taxon>
    </lineage>
</organism>
<feature type="transmembrane region" description="Helical" evidence="7">
    <location>
        <begin position="616"/>
        <end position="634"/>
    </location>
</feature>